<keyword evidence="1" id="KW-0732">Signal</keyword>
<gene>
    <name evidence="2" type="ORF">SAMN05660923_01375</name>
</gene>
<reference evidence="2 3" key="1">
    <citation type="submission" date="2016-10" db="EMBL/GenBank/DDBJ databases">
        <authorList>
            <person name="de Groot N.N."/>
        </authorList>
    </citation>
    <scope>NUCLEOTIDE SEQUENCE [LARGE SCALE GENOMIC DNA]</scope>
    <source>
        <strain evidence="2 3">DSM 23310</strain>
    </source>
</reference>
<dbReference type="PROSITE" id="PS51257">
    <property type="entry name" value="PROKAR_LIPOPROTEIN"/>
    <property type="match status" value="1"/>
</dbReference>
<sequence length="334" mass="38788">MKKVILILISSILLITMITGCNGEDINEISNQLVEDMESNKTEKVVENDEEKIMKDFNNAIKGDIEPFLLVKLIDDIIDKVKVDYAIEMVLKLEEIQGNYIERYTEELFMEEYQMELITLSDVFDSELADKEYASEDYLFFSVDKIKDIKNESLKQLVEKIIQGKYKLINMEGAYYPIIDYEGLKVYEAYLSEDIKEYIDLKSMESNMPVILDGGITISFDELAERLIRTENYLLKYPDSVKHEEILRLYGVYLKFYFEGSPNTLIYDYETKTIKEHVLASYEKVKNMEGTITSGIVSKYLDIIKENDNLIDENVLSKVTELHSLAIATLEEQN</sequence>
<feature type="signal peptide" evidence="1">
    <location>
        <begin position="1"/>
        <end position="23"/>
    </location>
</feature>
<organism evidence="2 3">
    <name type="scientific">Tepidimicrobium xylanilyticum</name>
    <dbReference type="NCBI Taxonomy" id="1123352"/>
    <lineage>
        <taxon>Bacteria</taxon>
        <taxon>Bacillati</taxon>
        <taxon>Bacillota</taxon>
        <taxon>Tissierellia</taxon>
        <taxon>Tissierellales</taxon>
        <taxon>Tepidimicrobiaceae</taxon>
        <taxon>Tepidimicrobium</taxon>
    </lineage>
</organism>
<keyword evidence="3" id="KW-1185">Reference proteome</keyword>
<accession>A0A1H2X8G8</accession>
<dbReference type="Proteomes" id="UP000198828">
    <property type="component" value="Unassembled WGS sequence"/>
</dbReference>
<dbReference type="OrthoDB" id="1707591at2"/>
<feature type="chain" id="PRO_5011633195" description="SurA N-terminal domain-containing protein" evidence="1">
    <location>
        <begin position="24"/>
        <end position="334"/>
    </location>
</feature>
<evidence type="ECO:0008006" key="4">
    <source>
        <dbReference type="Google" id="ProtNLM"/>
    </source>
</evidence>
<dbReference type="EMBL" id="FNNG01000005">
    <property type="protein sequence ID" value="SDW89212.1"/>
    <property type="molecule type" value="Genomic_DNA"/>
</dbReference>
<evidence type="ECO:0000256" key="1">
    <source>
        <dbReference type="SAM" id="SignalP"/>
    </source>
</evidence>
<dbReference type="RefSeq" id="WP_093752139.1">
    <property type="nucleotide sequence ID" value="NZ_FNNG01000005.1"/>
</dbReference>
<proteinExistence type="predicted"/>
<protein>
    <recommendedName>
        <fullName evidence="4">SurA N-terminal domain-containing protein</fullName>
    </recommendedName>
</protein>
<evidence type="ECO:0000313" key="3">
    <source>
        <dbReference type="Proteomes" id="UP000198828"/>
    </source>
</evidence>
<name>A0A1H2X8G8_9FIRM</name>
<dbReference type="AlphaFoldDB" id="A0A1H2X8G8"/>
<evidence type="ECO:0000313" key="2">
    <source>
        <dbReference type="EMBL" id="SDW89212.1"/>
    </source>
</evidence>